<accession>A0A3B0YS86</accession>
<reference evidence="1" key="1">
    <citation type="submission" date="2018-06" db="EMBL/GenBank/DDBJ databases">
        <authorList>
            <person name="Zhirakovskaya E."/>
        </authorList>
    </citation>
    <scope>NUCLEOTIDE SEQUENCE</scope>
</reference>
<protein>
    <submittedName>
        <fullName evidence="1">Uncharacterized protein</fullName>
    </submittedName>
</protein>
<evidence type="ECO:0000313" key="1">
    <source>
        <dbReference type="EMBL" id="VAW79570.1"/>
    </source>
</evidence>
<proteinExistence type="predicted"/>
<name>A0A3B0YS86_9ZZZZ</name>
<gene>
    <name evidence="1" type="ORF">MNBD_GAMMA15-1281</name>
</gene>
<sequence>MSNHRDYHFKDTVSFRFLALTAVQAEDLVNEVDLSKYRAHFSDPCFVGRIPLSKDTMGEIVAFFKKHQIIEESCDIFLSISTGSDTEIWDVPNIVNQMLKNIDCPLTFSFTCT</sequence>
<dbReference type="EMBL" id="UOFN01000115">
    <property type="protein sequence ID" value="VAW79570.1"/>
    <property type="molecule type" value="Genomic_DNA"/>
</dbReference>
<dbReference type="AlphaFoldDB" id="A0A3B0YS86"/>
<organism evidence="1">
    <name type="scientific">hydrothermal vent metagenome</name>
    <dbReference type="NCBI Taxonomy" id="652676"/>
    <lineage>
        <taxon>unclassified sequences</taxon>
        <taxon>metagenomes</taxon>
        <taxon>ecological metagenomes</taxon>
    </lineage>
</organism>